<geneLocation type="plasmid" evidence="7 8">
    <name>p2</name>
</geneLocation>
<name>A0A975S3Q6_9RHOB</name>
<keyword evidence="4" id="KW-0964">Secreted</keyword>
<dbReference type="GO" id="GO:0005576">
    <property type="term" value="C:extracellular region"/>
    <property type="evidence" value="ECO:0007669"/>
    <property type="project" value="UniProtKB-SubCell"/>
</dbReference>
<dbReference type="CDD" id="cd09113">
    <property type="entry name" value="PLDc_ymdC_like_2"/>
    <property type="match status" value="1"/>
</dbReference>
<dbReference type="InterPro" id="IPR001736">
    <property type="entry name" value="PLipase_D/transphosphatidylase"/>
</dbReference>
<dbReference type="SUPFAM" id="SSF56024">
    <property type="entry name" value="Phospholipase D/nuclease"/>
    <property type="match status" value="2"/>
</dbReference>
<proteinExistence type="predicted"/>
<dbReference type="PROSITE" id="PS50035">
    <property type="entry name" value="PLD"/>
    <property type="match status" value="2"/>
</dbReference>
<dbReference type="InterPro" id="IPR025202">
    <property type="entry name" value="PLD-like_dom"/>
</dbReference>
<evidence type="ECO:0000313" key="8">
    <source>
        <dbReference type="Proteomes" id="UP000679352"/>
    </source>
</evidence>
<dbReference type="GO" id="GO:0030572">
    <property type="term" value="F:phosphatidyltransferase activity"/>
    <property type="evidence" value="ECO:0007669"/>
    <property type="project" value="UniProtKB-ARBA"/>
</dbReference>
<dbReference type="GO" id="GO:0032049">
    <property type="term" value="P:cardiolipin biosynthetic process"/>
    <property type="evidence" value="ECO:0007669"/>
    <property type="project" value="UniProtKB-ARBA"/>
</dbReference>
<feature type="domain" description="PLD phosphodiesterase" evidence="6">
    <location>
        <begin position="412"/>
        <end position="439"/>
    </location>
</feature>
<evidence type="ECO:0000256" key="4">
    <source>
        <dbReference type="ARBA" id="ARBA00022525"/>
    </source>
</evidence>
<comment type="subcellular location">
    <subcellularLocation>
        <location evidence="2">Secreted</location>
    </subcellularLocation>
</comment>
<dbReference type="EMBL" id="CP076363">
    <property type="protein sequence ID" value="QWK92661.1"/>
    <property type="molecule type" value="Genomic_DNA"/>
</dbReference>
<dbReference type="AlphaFoldDB" id="A0A975S3Q6"/>
<evidence type="ECO:0000256" key="1">
    <source>
        <dbReference type="ARBA" id="ARBA00003145"/>
    </source>
</evidence>
<dbReference type="KEGG" id="gfu:KM031_18595"/>
<dbReference type="SMART" id="SM00155">
    <property type="entry name" value="PLDc"/>
    <property type="match status" value="2"/>
</dbReference>
<feature type="domain" description="PLD phosphodiesterase" evidence="6">
    <location>
        <begin position="166"/>
        <end position="193"/>
    </location>
</feature>
<dbReference type="Pfam" id="PF13091">
    <property type="entry name" value="PLDc_2"/>
    <property type="match status" value="2"/>
</dbReference>
<keyword evidence="7" id="KW-0614">Plasmid</keyword>
<evidence type="ECO:0000256" key="5">
    <source>
        <dbReference type="ARBA" id="ARBA00029594"/>
    </source>
</evidence>
<evidence type="ECO:0000259" key="6">
    <source>
        <dbReference type="PROSITE" id="PS50035"/>
    </source>
</evidence>
<dbReference type="Gene3D" id="3.30.870.10">
    <property type="entry name" value="Endonuclease Chain A"/>
    <property type="match status" value="2"/>
</dbReference>
<accession>A0A975S3Q6</accession>
<dbReference type="Proteomes" id="UP000679352">
    <property type="component" value="Plasmid p2"/>
</dbReference>
<evidence type="ECO:0000313" key="7">
    <source>
        <dbReference type="EMBL" id="QWK92661.1"/>
    </source>
</evidence>
<dbReference type="PANTHER" id="PTHR21248:SF12">
    <property type="entry name" value="CARDIOLIPIN SYNTHASE C"/>
    <property type="match status" value="1"/>
</dbReference>
<reference evidence="7" key="1">
    <citation type="submission" date="2021-06" db="EMBL/GenBank/DDBJ databases">
        <authorList>
            <person name="Lee C.-S."/>
            <person name="Jin L."/>
        </authorList>
    </citation>
    <scope>NUCLEOTIDE SEQUENCE</scope>
    <source>
        <strain evidence="7">Con5</strain>
        <plasmid evidence="7">p2</plasmid>
    </source>
</reference>
<evidence type="ECO:0000256" key="2">
    <source>
        <dbReference type="ARBA" id="ARBA00004613"/>
    </source>
</evidence>
<dbReference type="CDD" id="cd09111">
    <property type="entry name" value="PLDc_ymdC_like_1"/>
    <property type="match status" value="1"/>
</dbReference>
<comment type="function">
    <text evidence="1">Could be a virulence factor.</text>
</comment>
<gene>
    <name evidence="7" type="ORF">KM031_18595</name>
</gene>
<dbReference type="RefSeq" id="WP_215505648.1">
    <property type="nucleotide sequence ID" value="NZ_CP076363.1"/>
</dbReference>
<dbReference type="PANTHER" id="PTHR21248">
    <property type="entry name" value="CARDIOLIPIN SYNTHASE"/>
    <property type="match status" value="1"/>
</dbReference>
<protein>
    <recommendedName>
        <fullName evidence="3">Phospholipase D</fullName>
    </recommendedName>
    <alternativeName>
        <fullName evidence="5">Choline phosphatase</fullName>
    </alternativeName>
</protein>
<evidence type="ECO:0000256" key="3">
    <source>
        <dbReference type="ARBA" id="ARBA00018392"/>
    </source>
</evidence>
<organism evidence="7 8">
    <name type="scientific">Gemmobacter fulvus</name>
    <dbReference type="NCBI Taxonomy" id="2840474"/>
    <lineage>
        <taxon>Bacteria</taxon>
        <taxon>Pseudomonadati</taxon>
        <taxon>Pseudomonadota</taxon>
        <taxon>Alphaproteobacteria</taxon>
        <taxon>Rhodobacterales</taxon>
        <taxon>Paracoccaceae</taxon>
        <taxon>Gemmobacter</taxon>
    </lineage>
</organism>
<sequence length="522" mass="56735">MLSVALGLGLALVLAALGLRLAFFRAARLPRSKSQALPASNDTALGAAAAAVPCDGNGHSGLIGLRDGLEAFATRIHLIRAAEVSLDLQYYLWQPDIAGYVVLDELRRAAERGVRIRVLVDDIGAPELDGAFAALNTLPGVELRIFNPFVLRRVRLINLLLDFGRLNRRMHNKSLTADGAVCVIGGRNIGDAYFQGDAQRHFIDFDVLAAGPAAADVGADFDRYWACSVAIPAEAMLRTPADGLHRLTTEAARLRATAEAEPYLQALEDSSAASDLLSGCAQFHCAPVRLISDPPEKAAGRAERRQLLINRLDALLSRARKEALLVSAYFIPGQTGLRAIEARLRRGVRLRVLTNGQQSTDVTMVHCGYARYRHRLLAAGVTLYELKAGEGLRKPTFGARHRRRRRGLPGSSGTSLHSKTLVLDGRTLFVGSFNLDPRSKFLNTEMGFLIDSPGLASEVSAAIREDMADVAYELRLSARGHLQWVDPGMEGSEVLHRAEPGTTWASRALVRLLGLLPIEWLL</sequence>
<keyword evidence="8" id="KW-1185">Reference proteome</keyword>